<dbReference type="OrthoDB" id="127198at2759"/>
<name>A0A225VA62_9STRA</name>
<comment type="caution">
    <text evidence="2">The sequence shown here is derived from an EMBL/GenBank/DDBJ whole genome shotgun (WGS) entry which is preliminary data.</text>
</comment>
<dbReference type="EMBL" id="NBNE01006571">
    <property type="protein sequence ID" value="OWZ01849.1"/>
    <property type="molecule type" value="Genomic_DNA"/>
</dbReference>
<evidence type="ECO:0000313" key="3">
    <source>
        <dbReference type="Proteomes" id="UP000198211"/>
    </source>
</evidence>
<dbReference type="Proteomes" id="UP000198211">
    <property type="component" value="Unassembled WGS sequence"/>
</dbReference>
<feature type="region of interest" description="Disordered" evidence="1">
    <location>
        <begin position="64"/>
        <end position="139"/>
    </location>
</feature>
<dbReference type="AlphaFoldDB" id="A0A225VA62"/>
<organism evidence="2 3">
    <name type="scientific">Phytophthora megakarya</name>
    <dbReference type="NCBI Taxonomy" id="4795"/>
    <lineage>
        <taxon>Eukaryota</taxon>
        <taxon>Sar</taxon>
        <taxon>Stramenopiles</taxon>
        <taxon>Oomycota</taxon>
        <taxon>Peronosporomycetes</taxon>
        <taxon>Peronosporales</taxon>
        <taxon>Peronosporaceae</taxon>
        <taxon>Phytophthora</taxon>
    </lineage>
</organism>
<feature type="compositionally biased region" description="Low complexity" evidence="1">
    <location>
        <begin position="87"/>
        <end position="96"/>
    </location>
</feature>
<accession>A0A225VA62</accession>
<feature type="compositionally biased region" description="Basic and acidic residues" evidence="1">
    <location>
        <begin position="70"/>
        <end position="81"/>
    </location>
</feature>
<feature type="compositionally biased region" description="Basic and acidic residues" evidence="1">
    <location>
        <begin position="110"/>
        <end position="121"/>
    </location>
</feature>
<protein>
    <submittedName>
        <fullName evidence="2">Uncharacterized protein</fullName>
    </submittedName>
</protein>
<gene>
    <name evidence="2" type="ORF">PHMEG_00026690</name>
</gene>
<sequence>MDEYREEVPTNAGLTEAALNTARPIDQRSLKRICADRHEADLDQDPDFEGKPRIPLKTAAAVTTDLDENLDPHTTDKDTTKLKSNLSTKSAASTRSSKTKKIKAAQTKLKAPDSESEDAHKPISTTAKDMIELATIARS</sequence>
<keyword evidence="3" id="KW-1185">Reference proteome</keyword>
<reference evidence="3" key="1">
    <citation type="submission" date="2017-03" db="EMBL/GenBank/DDBJ databases">
        <title>Phytopthora megakarya and P. palmivora, two closely related causual agents of cacao black pod achieved similar genome size and gene model numbers by different mechanisms.</title>
        <authorList>
            <person name="Ali S."/>
            <person name="Shao J."/>
            <person name="Larry D.J."/>
            <person name="Kronmiller B."/>
            <person name="Shen D."/>
            <person name="Strem M.D."/>
            <person name="Melnick R.L."/>
            <person name="Guiltinan M.J."/>
            <person name="Tyler B.M."/>
            <person name="Meinhardt L.W."/>
            <person name="Bailey B.A."/>
        </authorList>
    </citation>
    <scope>NUCLEOTIDE SEQUENCE [LARGE SCALE GENOMIC DNA]</scope>
    <source>
        <strain evidence="3">zdho120</strain>
    </source>
</reference>
<feature type="region of interest" description="Disordered" evidence="1">
    <location>
        <begin position="1"/>
        <end position="20"/>
    </location>
</feature>
<evidence type="ECO:0000256" key="1">
    <source>
        <dbReference type="SAM" id="MobiDB-lite"/>
    </source>
</evidence>
<proteinExistence type="predicted"/>
<evidence type="ECO:0000313" key="2">
    <source>
        <dbReference type="EMBL" id="OWZ01849.1"/>
    </source>
</evidence>